<dbReference type="Gene3D" id="3.90.1200.10">
    <property type="match status" value="1"/>
</dbReference>
<dbReference type="InterPro" id="IPR002575">
    <property type="entry name" value="Aminoglycoside_PTrfase"/>
</dbReference>
<evidence type="ECO:0000259" key="1">
    <source>
        <dbReference type="Pfam" id="PF01636"/>
    </source>
</evidence>
<sequence length="288" mass="31261">MRSLVEANLDGYRVHSAAALGQGQDNMAYEVNGELVVRFSREPDPARRAQRVDREARLLALVAEISPLPVPKPLFTAAERGFLAYLKLPGVPLLDLARPQRLVHGKVIAAALGELLTALHGVRADRLTDLAGTDDDPPAQWLSEAVETYAMVAGEVPALHRPSVEAFLDTRPRADSYAPAFSHNDLGIEHVLVDPVSGRATGIIDWSDAAIIDPAYDFGLLYRDLGPTGLDAALRTYRSDVNPLPALAERAAFYARCSVLEDLAYGVEKGEEKYIENGLTALGWLFPA</sequence>
<reference evidence="2 3" key="1">
    <citation type="submission" date="2020-10" db="EMBL/GenBank/DDBJ databases">
        <title>Ca. Dormibacterota MAGs.</title>
        <authorList>
            <person name="Montgomery K."/>
        </authorList>
    </citation>
    <scope>NUCLEOTIDE SEQUENCE [LARGE SCALE GENOMIC DNA]</scope>
    <source>
        <strain evidence="2">SC8811_S16_3</strain>
    </source>
</reference>
<dbReference type="Pfam" id="PF01636">
    <property type="entry name" value="APH"/>
    <property type="match status" value="1"/>
</dbReference>
<dbReference type="InterPro" id="IPR051678">
    <property type="entry name" value="AGP_Transferase"/>
</dbReference>
<dbReference type="Proteomes" id="UP000620075">
    <property type="component" value="Unassembled WGS sequence"/>
</dbReference>
<dbReference type="EMBL" id="JAEKNQ010000057">
    <property type="protein sequence ID" value="MBJ7604393.1"/>
    <property type="molecule type" value="Genomic_DNA"/>
</dbReference>
<dbReference type="InterPro" id="IPR011009">
    <property type="entry name" value="Kinase-like_dom_sf"/>
</dbReference>
<dbReference type="SUPFAM" id="SSF56112">
    <property type="entry name" value="Protein kinase-like (PK-like)"/>
    <property type="match status" value="1"/>
</dbReference>
<gene>
    <name evidence="2" type="ORF">JF888_14590</name>
</gene>
<proteinExistence type="predicted"/>
<accession>A0A934KKF5</accession>
<comment type="caution">
    <text evidence="2">The sequence shown here is derived from an EMBL/GenBank/DDBJ whole genome shotgun (WGS) entry which is preliminary data.</text>
</comment>
<dbReference type="PANTHER" id="PTHR21310">
    <property type="entry name" value="AMINOGLYCOSIDE PHOSPHOTRANSFERASE-RELATED-RELATED"/>
    <property type="match status" value="1"/>
</dbReference>
<dbReference type="Gene3D" id="3.30.200.20">
    <property type="entry name" value="Phosphorylase Kinase, domain 1"/>
    <property type="match status" value="1"/>
</dbReference>
<evidence type="ECO:0000313" key="2">
    <source>
        <dbReference type="EMBL" id="MBJ7604393.1"/>
    </source>
</evidence>
<name>A0A934KKF5_9BACT</name>
<dbReference type="AlphaFoldDB" id="A0A934KKF5"/>
<feature type="domain" description="Aminoglycoside phosphotransferase" evidence="1">
    <location>
        <begin position="19"/>
        <end position="237"/>
    </location>
</feature>
<evidence type="ECO:0000313" key="3">
    <source>
        <dbReference type="Proteomes" id="UP000620075"/>
    </source>
</evidence>
<organism evidence="2 3">
    <name type="scientific">Candidatus Dormiibacter inghamiae</name>
    <dbReference type="NCBI Taxonomy" id="3127013"/>
    <lineage>
        <taxon>Bacteria</taxon>
        <taxon>Bacillati</taxon>
        <taxon>Candidatus Dormiibacterota</taxon>
        <taxon>Candidatus Dormibacteria</taxon>
        <taxon>Candidatus Dormibacterales</taxon>
        <taxon>Candidatus Dormibacteraceae</taxon>
        <taxon>Candidatus Dormiibacter</taxon>
    </lineage>
</organism>
<protein>
    <submittedName>
        <fullName evidence="2">Phosphotransferase</fullName>
    </submittedName>
</protein>